<proteinExistence type="predicted"/>
<evidence type="ECO:0000313" key="1">
    <source>
        <dbReference type="EMBL" id="ALN57292.1"/>
    </source>
</evidence>
<gene>
    <name evidence="1" type="ORF">GLE_1941</name>
</gene>
<organism evidence="1 2">
    <name type="scientific">Lysobacter enzymogenes</name>
    <dbReference type="NCBI Taxonomy" id="69"/>
    <lineage>
        <taxon>Bacteria</taxon>
        <taxon>Pseudomonadati</taxon>
        <taxon>Pseudomonadota</taxon>
        <taxon>Gammaproteobacteria</taxon>
        <taxon>Lysobacterales</taxon>
        <taxon>Lysobacteraceae</taxon>
        <taxon>Lysobacter</taxon>
    </lineage>
</organism>
<protein>
    <submittedName>
        <fullName evidence="1">Uncharacterized protein</fullName>
    </submittedName>
</protein>
<dbReference type="KEGG" id="lez:GLE_1941"/>
<reference evidence="1 2" key="1">
    <citation type="submission" date="2015-11" db="EMBL/GenBank/DDBJ databases">
        <title>Genome sequences of Lysobacter enzymogenes strain C3 and Lysobacter antibioticus ATCC 29479.</title>
        <authorList>
            <person name="Kobayashi D.Y."/>
        </authorList>
    </citation>
    <scope>NUCLEOTIDE SEQUENCE [LARGE SCALE GENOMIC DNA]</scope>
    <source>
        <strain evidence="1 2">C3</strain>
    </source>
</reference>
<sequence length="142" mass="15923">MFTFGRDHEKRTALSRFKDPDQASQLLAVIDAVHDLIEGVGSQEALQQTAYVAFAEGRGGVWEGTEYWLRKAAREYPGLLALWPRFAADARWQVRFRCACVLDSLPEDLFRTLSPALAADANRKVANMAQARIDQVRGESQP</sequence>
<dbReference type="Proteomes" id="UP000061569">
    <property type="component" value="Chromosome"/>
</dbReference>
<evidence type="ECO:0000313" key="2">
    <source>
        <dbReference type="Proteomes" id="UP000061569"/>
    </source>
</evidence>
<accession>A0A0S2DFI3</accession>
<name>A0A0S2DFI3_LYSEN</name>
<dbReference type="EMBL" id="CP013140">
    <property type="protein sequence ID" value="ALN57292.1"/>
    <property type="molecule type" value="Genomic_DNA"/>
</dbReference>
<dbReference type="PATRIC" id="fig|69.6.peg.1906"/>
<dbReference type="AlphaFoldDB" id="A0A0S2DFI3"/>
<dbReference type="OrthoDB" id="3078639at2"/>